<evidence type="ECO:0000256" key="5">
    <source>
        <dbReference type="ARBA" id="ARBA00022475"/>
    </source>
</evidence>
<evidence type="ECO:0000256" key="1">
    <source>
        <dbReference type="ARBA" id="ARBA00004117"/>
    </source>
</evidence>
<keyword evidence="15" id="KW-0966">Cell projection</keyword>
<evidence type="ECO:0000256" key="2">
    <source>
        <dbReference type="ARBA" id="ARBA00004515"/>
    </source>
</evidence>
<dbReference type="InterPro" id="IPR023087">
    <property type="entry name" value="Flg_Motor_Flig_C"/>
</dbReference>
<dbReference type="InterPro" id="IPR032779">
    <property type="entry name" value="FliG_M"/>
</dbReference>
<evidence type="ECO:0000256" key="3">
    <source>
        <dbReference type="ARBA" id="ARBA00010299"/>
    </source>
</evidence>
<keyword evidence="5 11" id="KW-1003">Cell membrane</keyword>
<organism evidence="15 16">
    <name type="scientific">Abyssibacter profundi</name>
    <dbReference type="NCBI Taxonomy" id="2182787"/>
    <lineage>
        <taxon>Bacteria</taxon>
        <taxon>Pseudomonadati</taxon>
        <taxon>Pseudomonadota</taxon>
        <taxon>Gammaproteobacteria</taxon>
        <taxon>Chromatiales</taxon>
        <taxon>Oceanococcaceae</taxon>
        <taxon>Abyssibacter</taxon>
    </lineage>
</organism>
<evidence type="ECO:0000259" key="14">
    <source>
        <dbReference type="Pfam" id="PF14842"/>
    </source>
</evidence>
<dbReference type="InterPro" id="IPR011002">
    <property type="entry name" value="FliG_a-hlx"/>
</dbReference>
<dbReference type="NCBIfam" id="TIGR00207">
    <property type="entry name" value="fliG"/>
    <property type="match status" value="1"/>
</dbReference>
<accession>A0A383XPK2</accession>
<dbReference type="InterPro" id="IPR028263">
    <property type="entry name" value="FliG_N"/>
</dbReference>
<name>A0A383XPK2_9GAMM</name>
<dbReference type="EMBL" id="QEQK01000024">
    <property type="protein sequence ID" value="PWN54556.1"/>
    <property type="molecule type" value="Genomic_DNA"/>
</dbReference>
<keyword evidence="15" id="KW-0282">Flagellum</keyword>
<dbReference type="Pfam" id="PF14841">
    <property type="entry name" value="FliG_M"/>
    <property type="match status" value="1"/>
</dbReference>
<reference evidence="15 16" key="1">
    <citation type="submission" date="2018-05" db="EMBL/GenBank/DDBJ databases">
        <title>Abyssibacter profundi OUC007T gen. nov., sp. nov, a marine bacterium isolated from seawater of the Mariana Trench.</title>
        <authorList>
            <person name="Zhou S."/>
        </authorList>
    </citation>
    <scope>NUCLEOTIDE SEQUENCE [LARGE SCALE GENOMIC DNA]</scope>
    <source>
        <strain evidence="15 16">OUC007</strain>
    </source>
</reference>
<dbReference type="InterPro" id="IPR000090">
    <property type="entry name" value="Flg_Motor_Flig"/>
</dbReference>
<dbReference type="AlphaFoldDB" id="A0A383XPK2"/>
<dbReference type="GO" id="GO:0006935">
    <property type="term" value="P:chemotaxis"/>
    <property type="evidence" value="ECO:0007669"/>
    <property type="project" value="UniProtKB-KW"/>
</dbReference>
<evidence type="ECO:0000259" key="13">
    <source>
        <dbReference type="Pfam" id="PF14841"/>
    </source>
</evidence>
<evidence type="ECO:0000256" key="9">
    <source>
        <dbReference type="ARBA" id="ARBA00023143"/>
    </source>
</evidence>
<evidence type="ECO:0000313" key="16">
    <source>
        <dbReference type="Proteomes" id="UP000251800"/>
    </source>
</evidence>
<dbReference type="Pfam" id="PF01706">
    <property type="entry name" value="FliG_C"/>
    <property type="match status" value="1"/>
</dbReference>
<protein>
    <recommendedName>
        <fullName evidence="4 11">Flagellar motor switch protein FliG</fullName>
    </recommendedName>
</protein>
<evidence type="ECO:0000256" key="8">
    <source>
        <dbReference type="ARBA" id="ARBA00023136"/>
    </source>
</evidence>
<dbReference type="GO" id="GO:0009425">
    <property type="term" value="C:bacterial-type flagellum basal body"/>
    <property type="evidence" value="ECO:0007669"/>
    <property type="project" value="UniProtKB-SubCell"/>
</dbReference>
<dbReference type="GO" id="GO:0003774">
    <property type="term" value="F:cytoskeletal motor activity"/>
    <property type="evidence" value="ECO:0007669"/>
    <property type="project" value="InterPro"/>
</dbReference>
<evidence type="ECO:0000256" key="6">
    <source>
        <dbReference type="ARBA" id="ARBA00022500"/>
    </source>
</evidence>
<comment type="subcellular location">
    <subcellularLocation>
        <location evidence="1 11">Bacterial flagellum basal body</location>
    </subcellularLocation>
    <subcellularLocation>
        <location evidence="2 11">Cell inner membrane</location>
        <topology evidence="2 11">Peripheral membrane protein</topology>
        <orientation evidence="2 11">Cytoplasmic side</orientation>
    </subcellularLocation>
</comment>
<dbReference type="OrthoDB" id="9780302at2"/>
<comment type="function">
    <text evidence="10 11">FliG is one of three proteins (FliG, FliN, FliM) that forms the rotor-mounted switch complex (C ring), located at the base of the basal body. This complex interacts with the CheY and CheZ chemotaxis proteins, in addition to contacting components of the motor that determine the direction of flagellar rotation.</text>
</comment>
<dbReference type="PRINTS" id="PR00954">
    <property type="entry name" value="FLGMOTORFLIG"/>
</dbReference>
<evidence type="ECO:0000256" key="4">
    <source>
        <dbReference type="ARBA" id="ARBA00021870"/>
    </source>
</evidence>
<keyword evidence="16" id="KW-1185">Reference proteome</keyword>
<keyword evidence="6 11" id="KW-0145">Chemotaxis</keyword>
<dbReference type="PANTHER" id="PTHR30534">
    <property type="entry name" value="FLAGELLAR MOTOR SWITCH PROTEIN FLIG"/>
    <property type="match status" value="1"/>
</dbReference>
<evidence type="ECO:0000256" key="11">
    <source>
        <dbReference type="PIRNR" id="PIRNR003161"/>
    </source>
</evidence>
<evidence type="ECO:0000256" key="10">
    <source>
        <dbReference type="ARBA" id="ARBA00025598"/>
    </source>
</evidence>
<feature type="domain" description="Flagellar motor switch protein FliG middle" evidence="13">
    <location>
        <begin position="127"/>
        <end position="200"/>
    </location>
</feature>
<comment type="similarity">
    <text evidence="3 11">Belongs to the FliG family.</text>
</comment>
<proteinExistence type="inferred from homology"/>
<keyword evidence="15" id="KW-0969">Cilium</keyword>
<comment type="caution">
    <text evidence="15">The sequence shown here is derived from an EMBL/GenBank/DDBJ whole genome shotgun (WGS) entry which is preliminary data.</text>
</comment>
<dbReference type="GO" id="GO:0071973">
    <property type="term" value="P:bacterial-type flagellum-dependent cell motility"/>
    <property type="evidence" value="ECO:0007669"/>
    <property type="project" value="InterPro"/>
</dbReference>
<dbReference type="PANTHER" id="PTHR30534:SF0">
    <property type="entry name" value="FLAGELLAR MOTOR SWITCH PROTEIN FLIG"/>
    <property type="match status" value="1"/>
</dbReference>
<feature type="domain" description="Flagellar motor switch protein FliG C-terminal" evidence="12">
    <location>
        <begin position="229"/>
        <end position="335"/>
    </location>
</feature>
<keyword evidence="9 11" id="KW-0975">Bacterial flagellum</keyword>
<dbReference type="Gene3D" id="1.10.220.30">
    <property type="match status" value="3"/>
</dbReference>
<keyword evidence="11" id="KW-0997">Cell inner membrane</keyword>
<keyword evidence="7 11" id="KW-0283">Flagellar rotation</keyword>
<dbReference type="FunFam" id="1.10.220.30:FF:000001">
    <property type="entry name" value="Flagellar motor switch protein FliG"/>
    <property type="match status" value="1"/>
</dbReference>
<keyword evidence="8 11" id="KW-0472">Membrane</keyword>
<dbReference type="SUPFAM" id="SSF48029">
    <property type="entry name" value="FliG"/>
    <property type="match status" value="2"/>
</dbReference>
<evidence type="ECO:0000313" key="15">
    <source>
        <dbReference type="EMBL" id="PWN54556.1"/>
    </source>
</evidence>
<dbReference type="PIRSF" id="PIRSF003161">
    <property type="entry name" value="FliG"/>
    <property type="match status" value="1"/>
</dbReference>
<sequence length="344" mass="37406">MANELAVAEATIELDLPRVDQAAILLMSLGEAEAAEILKHLGAKEVQRLGSAMARLENVSREQAAFVMTNFVGALEEQTALGVGADDYVRRVLIGALGEERAGGVIDRILVGQSSKGLEALKWMDTKAVAEIVRNEHPQIIAIVLSYLDADQAAELLALLPERTRPDVLMRIATLDGIQPSALRELDEIMEKQFSNNNSSRSSSIGGRKSAANILNLMDSSVEQALMEKVTEFDAQLSEEIAELMFTFDNLLEIDDMGIQRLLRDVNSETLVLALKGADSGLKDKILNNMSSRAAEMLRDDMENRGPARVSDVEAAQKEILEVTRRLADEGEIMLGGGGGDDFI</sequence>
<dbReference type="GO" id="GO:0005886">
    <property type="term" value="C:plasma membrane"/>
    <property type="evidence" value="ECO:0007669"/>
    <property type="project" value="UniProtKB-SubCell"/>
</dbReference>
<gene>
    <name evidence="15" type="primary">fliG</name>
    <name evidence="15" type="ORF">DEH80_16850</name>
</gene>
<dbReference type="Pfam" id="PF14842">
    <property type="entry name" value="FliG_N"/>
    <property type="match status" value="1"/>
</dbReference>
<evidence type="ECO:0000259" key="12">
    <source>
        <dbReference type="Pfam" id="PF01706"/>
    </source>
</evidence>
<dbReference type="Proteomes" id="UP000251800">
    <property type="component" value="Unassembled WGS sequence"/>
</dbReference>
<feature type="domain" description="Flagellar motor switch protein FliG N-terminal" evidence="14">
    <location>
        <begin position="16"/>
        <end position="116"/>
    </location>
</feature>
<evidence type="ECO:0000256" key="7">
    <source>
        <dbReference type="ARBA" id="ARBA00022779"/>
    </source>
</evidence>